<comment type="caution">
    <text evidence="2">The sequence shown here is derived from an EMBL/GenBank/DDBJ whole genome shotgun (WGS) entry which is preliminary data.</text>
</comment>
<feature type="region of interest" description="Disordered" evidence="1">
    <location>
        <begin position="14"/>
        <end position="69"/>
    </location>
</feature>
<proteinExistence type="predicted"/>
<accession>A0A4R2I8R0</accession>
<evidence type="ECO:0000313" key="3">
    <source>
        <dbReference type="Proteomes" id="UP000294862"/>
    </source>
</evidence>
<dbReference type="RefSeq" id="WP_131998097.1">
    <property type="nucleotide sequence ID" value="NZ_SLWQ01000005.1"/>
</dbReference>
<name>A0A4R2I8R0_9GAMM</name>
<dbReference type="Proteomes" id="UP000294862">
    <property type="component" value="Unassembled WGS sequence"/>
</dbReference>
<feature type="compositionally biased region" description="Low complexity" evidence="1">
    <location>
        <begin position="14"/>
        <end position="29"/>
    </location>
</feature>
<gene>
    <name evidence="2" type="ORF">EV148_105227</name>
</gene>
<dbReference type="AlphaFoldDB" id="A0A4R2I8R0"/>
<organism evidence="2 3">
    <name type="scientific">Dokdonella fugitiva</name>
    <dbReference type="NCBI Taxonomy" id="328517"/>
    <lineage>
        <taxon>Bacteria</taxon>
        <taxon>Pseudomonadati</taxon>
        <taxon>Pseudomonadota</taxon>
        <taxon>Gammaproteobacteria</taxon>
        <taxon>Lysobacterales</taxon>
        <taxon>Rhodanobacteraceae</taxon>
        <taxon>Dokdonella</taxon>
    </lineage>
</organism>
<evidence type="ECO:0000313" key="2">
    <source>
        <dbReference type="EMBL" id="TCO40432.1"/>
    </source>
</evidence>
<feature type="compositionally biased region" description="Basic and acidic residues" evidence="1">
    <location>
        <begin position="46"/>
        <end position="63"/>
    </location>
</feature>
<dbReference type="EMBL" id="SLWQ01000005">
    <property type="protein sequence ID" value="TCO40432.1"/>
    <property type="molecule type" value="Genomic_DNA"/>
</dbReference>
<sequence length="69" mass="6870">MKGFNPQALVNGASAAHAPAAPASNPGAGLVAEGMRPVDATGNAAAHDRGNHDHSNAPKHDPQRIGGSR</sequence>
<protein>
    <submittedName>
        <fullName evidence="2">Uncharacterized protein</fullName>
    </submittedName>
</protein>
<evidence type="ECO:0000256" key="1">
    <source>
        <dbReference type="SAM" id="MobiDB-lite"/>
    </source>
</evidence>
<reference evidence="2 3" key="1">
    <citation type="journal article" date="2015" name="Stand. Genomic Sci.">
        <title>Genomic Encyclopedia of Bacterial and Archaeal Type Strains, Phase III: the genomes of soil and plant-associated and newly described type strains.</title>
        <authorList>
            <person name="Whitman W.B."/>
            <person name="Woyke T."/>
            <person name="Klenk H.P."/>
            <person name="Zhou Y."/>
            <person name="Lilburn T.G."/>
            <person name="Beck B.J."/>
            <person name="De Vos P."/>
            <person name="Vandamme P."/>
            <person name="Eisen J.A."/>
            <person name="Garrity G."/>
            <person name="Hugenholtz P."/>
            <person name="Kyrpides N.C."/>
        </authorList>
    </citation>
    <scope>NUCLEOTIDE SEQUENCE [LARGE SCALE GENOMIC DNA]</scope>
    <source>
        <strain evidence="2 3">A3</strain>
    </source>
</reference>
<keyword evidence="3" id="KW-1185">Reference proteome</keyword>